<comment type="caution">
    <text evidence="3">The sequence shown here is derived from an EMBL/GenBank/DDBJ whole genome shotgun (WGS) entry which is preliminary data.</text>
</comment>
<name>A0AAN5CKC6_9BILA</name>
<evidence type="ECO:0000313" key="2">
    <source>
        <dbReference type="EMBL" id="GMR45536.1"/>
    </source>
</evidence>
<keyword evidence="4" id="KW-1185">Reference proteome</keyword>
<reference evidence="4" key="1">
    <citation type="submission" date="2022-10" db="EMBL/GenBank/DDBJ databases">
        <title>Genome assembly of Pristionchus species.</title>
        <authorList>
            <person name="Yoshida K."/>
            <person name="Sommer R.J."/>
        </authorList>
    </citation>
    <scope>NUCLEOTIDE SEQUENCE [LARGE SCALE GENOMIC DNA]</scope>
    <source>
        <strain evidence="4">RS5460</strain>
    </source>
</reference>
<dbReference type="AlphaFoldDB" id="A0AAN5CKC6"/>
<reference evidence="3" key="2">
    <citation type="submission" date="2023-06" db="EMBL/GenBank/DDBJ databases">
        <title>Genome assembly of Pristionchus species.</title>
        <authorList>
            <person name="Yoshida K."/>
            <person name="Sommer R.J."/>
        </authorList>
    </citation>
    <scope>NUCLEOTIDE SEQUENCE</scope>
    <source>
        <strain evidence="3 4">RS5460</strain>
    </source>
</reference>
<accession>A0AAN5CKC6</accession>
<evidence type="ECO:0000313" key="3">
    <source>
        <dbReference type="EMBL" id="GMR45955.1"/>
    </source>
</evidence>
<evidence type="ECO:0000313" key="4">
    <source>
        <dbReference type="Proteomes" id="UP001328107"/>
    </source>
</evidence>
<feature type="transmembrane region" description="Helical" evidence="1">
    <location>
        <begin position="21"/>
        <end position="46"/>
    </location>
</feature>
<evidence type="ECO:0000256" key="1">
    <source>
        <dbReference type="SAM" id="Phobius"/>
    </source>
</evidence>
<gene>
    <name evidence="2" type="ORF">PMAYCL1PPCAC_15731</name>
    <name evidence="3" type="ORF">PMAYCL1PPCAC_16150</name>
</gene>
<dbReference type="SUPFAM" id="SSF81324">
    <property type="entry name" value="Voltage-gated potassium channels"/>
    <property type="match status" value="1"/>
</dbReference>
<organism evidence="3 4">
    <name type="scientific">Pristionchus mayeri</name>
    <dbReference type="NCBI Taxonomy" id="1317129"/>
    <lineage>
        <taxon>Eukaryota</taxon>
        <taxon>Metazoa</taxon>
        <taxon>Ecdysozoa</taxon>
        <taxon>Nematoda</taxon>
        <taxon>Chromadorea</taxon>
        <taxon>Rhabditida</taxon>
        <taxon>Rhabditina</taxon>
        <taxon>Diplogasteromorpha</taxon>
        <taxon>Diplogasteroidea</taxon>
        <taxon>Neodiplogasteridae</taxon>
        <taxon>Pristionchus</taxon>
    </lineage>
</organism>
<sequence length="102" mass="11788">RRRSTRSRSQHRAKQSSRRMQCIRHILLVLIIVVAWLLGSLMFWLIEAPAEKEAVAETYVNLNEAFEEIAKDLLTQDLPANETEIVVLVKQAYTKLLKIEGK</sequence>
<feature type="non-terminal residue" evidence="3">
    <location>
        <position position="1"/>
    </location>
</feature>
<keyword evidence="1" id="KW-0812">Transmembrane</keyword>
<feature type="non-terminal residue" evidence="3">
    <location>
        <position position="102"/>
    </location>
</feature>
<dbReference type="Proteomes" id="UP001328107">
    <property type="component" value="Unassembled WGS sequence"/>
</dbReference>
<dbReference type="Gene3D" id="1.10.287.70">
    <property type="match status" value="1"/>
</dbReference>
<proteinExistence type="predicted"/>
<dbReference type="EMBL" id="BTRK01000004">
    <property type="protein sequence ID" value="GMR45955.1"/>
    <property type="molecule type" value="Genomic_DNA"/>
</dbReference>
<dbReference type="EMBL" id="BTRK01000004">
    <property type="protein sequence ID" value="GMR45536.1"/>
    <property type="molecule type" value="Genomic_DNA"/>
</dbReference>
<keyword evidence="1" id="KW-1133">Transmembrane helix</keyword>
<keyword evidence="1" id="KW-0472">Membrane</keyword>
<protein>
    <submittedName>
        <fullName evidence="3">Uncharacterized protein</fullName>
    </submittedName>
</protein>